<dbReference type="Proteomes" id="UP001378242">
    <property type="component" value="Unassembled WGS sequence"/>
</dbReference>
<gene>
    <name evidence="2" type="ORF">V6243_10330</name>
</gene>
<keyword evidence="1" id="KW-0732">Signal</keyword>
<dbReference type="EMBL" id="JBAKAP010000010">
    <property type="protein sequence ID" value="MEL0617232.1"/>
    <property type="molecule type" value="Genomic_DNA"/>
</dbReference>
<proteinExistence type="predicted"/>
<comment type="caution">
    <text evidence="2">The sequence shown here is derived from an EMBL/GenBank/DDBJ whole genome shotgun (WGS) entry which is preliminary data.</text>
</comment>
<evidence type="ECO:0000256" key="1">
    <source>
        <dbReference type="SAM" id="SignalP"/>
    </source>
</evidence>
<evidence type="ECO:0000313" key="3">
    <source>
        <dbReference type="Proteomes" id="UP001378242"/>
    </source>
</evidence>
<dbReference type="Pfam" id="PF04338">
    <property type="entry name" value="DUF481"/>
    <property type="match status" value="1"/>
</dbReference>
<organism evidence="2 3">
    <name type="scientific">Cobetia marina</name>
    <name type="common">Deleya marina</name>
    <dbReference type="NCBI Taxonomy" id="28258"/>
    <lineage>
        <taxon>Bacteria</taxon>
        <taxon>Pseudomonadati</taxon>
        <taxon>Pseudomonadota</taxon>
        <taxon>Gammaproteobacteria</taxon>
        <taxon>Oceanospirillales</taxon>
        <taxon>Halomonadaceae</taxon>
        <taxon>Cobetia</taxon>
    </lineage>
</organism>
<dbReference type="RefSeq" id="WP_103751453.1">
    <property type="nucleotide sequence ID" value="NZ_BJOH01000006.1"/>
</dbReference>
<protein>
    <submittedName>
        <fullName evidence="2">DUF481 domain-containing protein</fullName>
    </submittedName>
</protein>
<dbReference type="GeneID" id="43176552"/>
<feature type="signal peptide" evidence="1">
    <location>
        <begin position="1"/>
        <end position="26"/>
    </location>
</feature>
<evidence type="ECO:0000313" key="2">
    <source>
        <dbReference type="EMBL" id="MEL0617232.1"/>
    </source>
</evidence>
<dbReference type="InterPro" id="IPR007433">
    <property type="entry name" value="DUF481"/>
</dbReference>
<feature type="chain" id="PRO_5045531163" evidence="1">
    <location>
        <begin position="27"/>
        <end position="254"/>
    </location>
</feature>
<keyword evidence="3" id="KW-1185">Reference proteome</keyword>
<name>A0ABU9GHP1_COBMA</name>
<sequence length="254" mass="28471">MLHPLPTLRMTLLLCLALSPLREASADDDLFYAPPAASEDSEPFSGQAELGFTKLSGNSNSETLLGKARLSWHLKPWTHTFRMEAKHVSSSGETTTEQYLIGQRERYDLGRDRYAFGLLRWEKERFSGYDDQVTSIGGYGIRLLSGPEHNLSVEAGPGYRYDNITEGDHENYLLGYTAMDYRWQLSDTSNFEQQFSVEGTRDNIISRSYTALTVSINSSLALKLSHEIKNNTSPPDDTDAKTDTTTAASILYSF</sequence>
<accession>A0ABU9GHP1</accession>
<reference evidence="2 3" key="1">
    <citation type="submission" date="2024-02" db="EMBL/GenBank/DDBJ databases">
        <title>Bacteria isolated from the canopy kelp, Nereocystis luetkeana.</title>
        <authorList>
            <person name="Pfister C.A."/>
            <person name="Younker I.T."/>
            <person name="Light S.H."/>
        </authorList>
    </citation>
    <scope>NUCLEOTIDE SEQUENCE [LARGE SCALE GENOMIC DNA]</scope>
    <source>
        <strain evidence="2 3">TI.5.07</strain>
    </source>
</reference>